<evidence type="ECO:0000256" key="2">
    <source>
        <dbReference type="ARBA" id="ARBA00022692"/>
    </source>
</evidence>
<protein>
    <recommendedName>
        <fullName evidence="5">Probable membrane transporter protein</fullName>
    </recommendedName>
</protein>
<dbReference type="GO" id="GO:0005886">
    <property type="term" value="C:plasma membrane"/>
    <property type="evidence" value="ECO:0007669"/>
    <property type="project" value="UniProtKB-SubCell"/>
</dbReference>
<keyword evidence="7" id="KW-1185">Reference proteome</keyword>
<feature type="transmembrane region" description="Helical" evidence="5">
    <location>
        <begin position="215"/>
        <end position="235"/>
    </location>
</feature>
<dbReference type="EMBL" id="JAEQNC010000006">
    <property type="protein sequence ID" value="MBL0372906.1"/>
    <property type="molecule type" value="Genomic_DNA"/>
</dbReference>
<dbReference type="PANTHER" id="PTHR43701">
    <property type="entry name" value="MEMBRANE TRANSPORTER PROTEIN MJ0441-RELATED"/>
    <property type="match status" value="1"/>
</dbReference>
<dbReference type="AlphaFoldDB" id="A0A937CMM7"/>
<keyword evidence="3 5" id="KW-1133">Transmembrane helix</keyword>
<comment type="similarity">
    <text evidence="5">Belongs to the 4-toluene sulfonate uptake permease (TSUP) (TC 2.A.102) family.</text>
</comment>
<feature type="transmembrane region" description="Helical" evidence="5">
    <location>
        <begin position="72"/>
        <end position="92"/>
    </location>
</feature>
<gene>
    <name evidence="6" type="ORF">JJB09_12800</name>
</gene>
<comment type="subcellular location">
    <subcellularLocation>
        <location evidence="5">Cell membrane</location>
        <topology evidence="5">Multi-pass membrane protein</topology>
    </subcellularLocation>
    <subcellularLocation>
        <location evidence="1">Membrane</location>
        <topology evidence="1">Multi-pass membrane protein</topology>
    </subcellularLocation>
</comment>
<dbReference type="InterPro" id="IPR051598">
    <property type="entry name" value="TSUP/Inactive_protease-like"/>
</dbReference>
<feature type="transmembrane region" description="Helical" evidence="5">
    <location>
        <begin position="242"/>
        <end position="260"/>
    </location>
</feature>
<proteinExistence type="inferred from homology"/>
<feature type="transmembrane region" description="Helical" evidence="5">
    <location>
        <begin position="31"/>
        <end position="52"/>
    </location>
</feature>
<dbReference type="Pfam" id="PF01925">
    <property type="entry name" value="TauE"/>
    <property type="match status" value="1"/>
</dbReference>
<evidence type="ECO:0000256" key="3">
    <source>
        <dbReference type="ARBA" id="ARBA00022989"/>
    </source>
</evidence>
<dbReference type="InterPro" id="IPR002781">
    <property type="entry name" value="TM_pro_TauE-like"/>
</dbReference>
<keyword evidence="5" id="KW-1003">Cell membrane</keyword>
<evidence type="ECO:0000313" key="7">
    <source>
        <dbReference type="Proteomes" id="UP000633219"/>
    </source>
</evidence>
<dbReference type="PANTHER" id="PTHR43701:SF2">
    <property type="entry name" value="MEMBRANE TRANSPORTER PROTEIN YJNA-RELATED"/>
    <property type="match status" value="1"/>
</dbReference>
<sequence>MLEPLYSVSGLLVGILVGITGVGGGSLMTPLLVVMFGVHPATAVGTDLLYAAITKSAGTVVHGANKTINWRIVKLLAMGSVPAALITLFLMSGVDRKSIAAVSLITYALGWMLFLTAFLLVFRSQIVARVAEWRKHHKPISERTVSTATVVLGLVLGTLVTLTSVGAGALGVTILLILYPRLQIRDVVGSDIVHAVPLTLVGGIGYWMIGEIDWALLVSLLIGSIPGIIIGSHLAPRMPDKIIRPILAITLALVALKLVLS</sequence>
<evidence type="ECO:0000313" key="6">
    <source>
        <dbReference type="EMBL" id="MBL0372906.1"/>
    </source>
</evidence>
<evidence type="ECO:0000256" key="5">
    <source>
        <dbReference type="RuleBase" id="RU363041"/>
    </source>
</evidence>
<evidence type="ECO:0000256" key="4">
    <source>
        <dbReference type="ARBA" id="ARBA00023136"/>
    </source>
</evidence>
<keyword evidence="4 5" id="KW-0472">Membrane</keyword>
<dbReference type="Proteomes" id="UP000633219">
    <property type="component" value="Unassembled WGS sequence"/>
</dbReference>
<feature type="transmembrane region" description="Helical" evidence="5">
    <location>
        <begin position="6"/>
        <end position="24"/>
    </location>
</feature>
<comment type="caution">
    <text evidence="6">The sequence shown here is derived from an EMBL/GenBank/DDBJ whole genome shotgun (WGS) entry which is preliminary data.</text>
</comment>
<keyword evidence="2 5" id="KW-0812">Transmembrane</keyword>
<accession>A0A937CMM7</accession>
<feature type="transmembrane region" description="Helical" evidence="5">
    <location>
        <begin position="104"/>
        <end position="126"/>
    </location>
</feature>
<organism evidence="6 7">
    <name type="scientific">Rhizobium setariae</name>
    <dbReference type="NCBI Taxonomy" id="2801340"/>
    <lineage>
        <taxon>Bacteria</taxon>
        <taxon>Pseudomonadati</taxon>
        <taxon>Pseudomonadota</taxon>
        <taxon>Alphaproteobacteria</taxon>
        <taxon>Hyphomicrobiales</taxon>
        <taxon>Rhizobiaceae</taxon>
        <taxon>Rhizobium/Agrobacterium group</taxon>
        <taxon>Rhizobium</taxon>
    </lineage>
</organism>
<reference evidence="6" key="1">
    <citation type="submission" date="2021-01" db="EMBL/GenBank/DDBJ databases">
        <title>Rhizobium sp. strain KVB221 16S ribosomal RNA gene Genome sequencing and assembly.</title>
        <authorList>
            <person name="Kang M."/>
        </authorList>
    </citation>
    <scope>NUCLEOTIDE SEQUENCE</scope>
    <source>
        <strain evidence="6">KVB221</strain>
    </source>
</reference>
<feature type="transmembrane region" description="Helical" evidence="5">
    <location>
        <begin position="191"/>
        <end position="209"/>
    </location>
</feature>
<feature type="transmembrane region" description="Helical" evidence="5">
    <location>
        <begin position="146"/>
        <end position="179"/>
    </location>
</feature>
<name>A0A937CMM7_9HYPH</name>
<evidence type="ECO:0000256" key="1">
    <source>
        <dbReference type="ARBA" id="ARBA00004141"/>
    </source>
</evidence>